<name>A0AA42SQY4_ACIJO</name>
<keyword evidence="1" id="KW-1133">Transmembrane helix</keyword>
<reference evidence="2" key="1">
    <citation type="submission" date="2022-09" db="EMBL/GenBank/DDBJ databases">
        <title>Intensive care unit water sources are persistently colonized with multi-drug resistant bacteria and are the site of extensive horizontal gene transfer of antibiotic resistance genes.</title>
        <authorList>
            <person name="Diorio-Toth L."/>
        </authorList>
    </citation>
    <scope>NUCLEOTIDE SEQUENCE</scope>
    <source>
        <strain evidence="2">GD03920</strain>
    </source>
</reference>
<organism evidence="2 3">
    <name type="scientific">Acinetobacter johnsonii</name>
    <dbReference type="NCBI Taxonomy" id="40214"/>
    <lineage>
        <taxon>Bacteria</taxon>
        <taxon>Pseudomonadati</taxon>
        <taxon>Pseudomonadota</taxon>
        <taxon>Gammaproteobacteria</taxon>
        <taxon>Moraxellales</taxon>
        <taxon>Moraxellaceae</taxon>
        <taxon>Acinetobacter</taxon>
    </lineage>
</organism>
<evidence type="ECO:0000313" key="3">
    <source>
        <dbReference type="Proteomes" id="UP001159915"/>
    </source>
</evidence>
<feature type="transmembrane region" description="Helical" evidence="1">
    <location>
        <begin position="100"/>
        <end position="117"/>
    </location>
</feature>
<comment type="caution">
    <text evidence="2">The sequence shown here is derived from an EMBL/GenBank/DDBJ whole genome shotgun (WGS) entry which is preliminary data.</text>
</comment>
<feature type="transmembrane region" description="Helical" evidence="1">
    <location>
        <begin position="72"/>
        <end position="93"/>
    </location>
</feature>
<evidence type="ECO:0000313" key="2">
    <source>
        <dbReference type="EMBL" id="MDH0970640.1"/>
    </source>
</evidence>
<proteinExistence type="predicted"/>
<gene>
    <name evidence="2" type="ORF">N5C10_15865</name>
</gene>
<sequence length="142" mass="16385">MNSLASSSKKLHKNKLSHYLLEEEVIMNWSTLKKCILMLVLACIIHVAWLGWDSFILLNPQYWQVVNLDIVRIQFVLNSIFLLTLSGLIYPCYVLHDRVWVQRFLPYVAIGIFVISLCQDSYFVGVLSPMTMIAYICLLTVA</sequence>
<accession>A0AA42SQY4</accession>
<feature type="transmembrane region" description="Helical" evidence="1">
    <location>
        <begin position="35"/>
        <end position="52"/>
    </location>
</feature>
<keyword evidence="1" id="KW-0472">Membrane</keyword>
<keyword evidence="1" id="KW-0812">Transmembrane</keyword>
<dbReference type="EMBL" id="JAOCBE010000001">
    <property type="protein sequence ID" value="MDH0970640.1"/>
    <property type="molecule type" value="Genomic_DNA"/>
</dbReference>
<dbReference type="AlphaFoldDB" id="A0AA42SQY4"/>
<protein>
    <recommendedName>
        <fullName evidence="4">GGDEF domain-containing protein</fullName>
    </recommendedName>
</protein>
<evidence type="ECO:0008006" key="4">
    <source>
        <dbReference type="Google" id="ProtNLM"/>
    </source>
</evidence>
<evidence type="ECO:0000256" key="1">
    <source>
        <dbReference type="SAM" id="Phobius"/>
    </source>
</evidence>
<dbReference type="Proteomes" id="UP001159915">
    <property type="component" value="Unassembled WGS sequence"/>
</dbReference>